<feature type="compositionally biased region" description="Low complexity" evidence="1">
    <location>
        <begin position="102"/>
        <end position="112"/>
    </location>
</feature>
<sequence length="382" mass="40859">MSDDPPSIIAKIREKRRHYKVDSRFVGDLYTLTYNDDKYNDQIVASDDAVSESAVRNNRHRSSTLIVFFVLFFSCPHPLAETHQPRGDPSSTGHGPGHGRGPQRPGPQTQPTVATAQRHADADLLHERELLGQRVVGGSGVQRRCLEACVGRLLVDLDTGQTAAAAAADTEAPAPATATATRAEAATARDSAAEAGGAASGVHEAPRRGGLLRSSGTPAHGGPLGPGSSQGPGAHAHGARETENEVLAHHRDGQGQSRQGKFCDLPANIIYVFGGSHDKLIFARADQRAAGRGSSPSHPHAADRSERQTARGTRRRPSRAHRRPQRGSGRGTHAARRATHGTGLDARRRRGLDPLSVSCRFFQKQSKTKKKPNSQKAQKSLN</sequence>
<keyword evidence="3" id="KW-1185">Reference proteome</keyword>
<organism evidence="2 3">
    <name type="scientific">Trichogramma brassicae</name>
    <dbReference type="NCBI Taxonomy" id="86971"/>
    <lineage>
        <taxon>Eukaryota</taxon>
        <taxon>Metazoa</taxon>
        <taxon>Ecdysozoa</taxon>
        <taxon>Arthropoda</taxon>
        <taxon>Hexapoda</taxon>
        <taxon>Insecta</taxon>
        <taxon>Pterygota</taxon>
        <taxon>Neoptera</taxon>
        <taxon>Endopterygota</taxon>
        <taxon>Hymenoptera</taxon>
        <taxon>Apocrita</taxon>
        <taxon>Proctotrupomorpha</taxon>
        <taxon>Chalcidoidea</taxon>
        <taxon>Trichogrammatidae</taxon>
        <taxon>Trichogramma</taxon>
    </lineage>
</organism>
<protein>
    <submittedName>
        <fullName evidence="2">Uncharacterized protein</fullName>
    </submittedName>
</protein>
<dbReference type="OrthoDB" id="6260144at2759"/>
<dbReference type="Proteomes" id="UP000479190">
    <property type="component" value="Unassembled WGS sequence"/>
</dbReference>
<feature type="compositionally biased region" description="Low complexity" evidence="1">
    <location>
        <begin position="166"/>
        <end position="197"/>
    </location>
</feature>
<feature type="compositionally biased region" description="Basic residues" evidence="1">
    <location>
        <begin position="312"/>
        <end position="325"/>
    </location>
</feature>
<evidence type="ECO:0000256" key="1">
    <source>
        <dbReference type="SAM" id="MobiDB-lite"/>
    </source>
</evidence>
<reference evidence="2 3" key="1">
    <citation type="submission" date="2020-02" db="EMBL/GenBank/DDBJ databases">
        <authorList>
            <person name="Ferguson B K."/>
        </authorList>
    </citation>
    <scope>NUCLEOTIDE SEQUENCE [LARGE SCALE GENOMIC DNA]</scope>
</reference>
<name>A0A6H5IYV1_9HYME</name>
<dbReference type="EMBL" id="CADCXV010001005">
    <property type="protein sequence ID" value="CAB0040159.1"/>
    <property type="molecule type" value="Genomic_DNA"/>
</dbReference>
<feature type="region of interest" description="Disordered" evidence="1">
    <location>
        <begin position="81"/>
        <end position="119"/>
    </location>
</feature>
<accession>A0A6H5IYV1</accession>
<evidence type="ECO:0000313" key="2">
    <source>
        <dbReference type="EMBL" id="CAB0040159.1"/>
    </source>
</evidence>
<evidence type="ECO:0000313" key="3">
    <source>
        <dbReference type="Proteomes" id="UP000479190"/>
    </source>
</evidence>
<proteinExistence type="predicted"/>
<feature type="compositionally biased region" description="Basic and acidic residues" evidence="1">
    <location>
        <begin position="300"/>
        <end position="309"/>
    </location>
</feature>
<feature type="region of interest" description="Disordered" evidence="1">
    <location>
        <begin position="286"/>
        <end position="382"/>
    </location>
</feature>
<dbReference type="AlphaFoldDB" id="A0A6H5IYV1"/>
<gene>
    <name evidence="2" type="ORF">TBRA_LOCUS11889</name>
</gene>
<feature type="region of interest" description="Disordered" evidence="1">
    <location>
        <begin position="166"/>
        <end position="242"/>
    </location>
</feature>